<feature type="domain" description="ABC transmembrane type-2" evidence="9">
    <location>
        <begin position="35"/>
        <end position="261"/>
    </location>
</feature>
<evidence type="ECO:0000256" key="4">
    <source>
        <dbReference type="ARBA" id="ARBA00022475"/>
    </source>
</evidence>
<dbReference type="PANTHER" id="PTHR30413:SF10">
    <property type="entry name" value="CAPSULE POLYSACCHARIDE EXPORT INNER-MEMBRANE PROTEIN CTRC"/>
    <property type="match status" value="1"/>
</dbReference>
<dbReference type="InterPro" id="IPR047817">
    <property type="entry name" value="ABC2_TM_bact-type"/>
</dbReference>
<dbReference type="GO" id="GO:0005886">
    <property type="term" value="C:plasma membrane"/>
    <property type="evidence" value="ECO:0007669"/>
    <property type="project" value="UniProtKB-SubCell"/>
</dbReference>
<evidence type="ECO:0000256" key="1">
    <source>
        <dbReference type="ARBA" id="ARBA00004651"/>
    </source>
</evidence>
<dbReference type="PROSITE" id="PS51012">
    <property type="entry name" value="ABC_TM2"/>
    <property type="match status" value="1"/>
</dbReference>
<dbReference type="InterPro" id="IPR013525">
    <property type="entry name" value="ABC2_TM"/>
</dbReference>
<evidence type="ECO:0000313" key="11">
    <source>
        <dbReference type="Proteomes" id="UP000192477"/>
    </source>
</evidence>
<name>A0A1V8YGX6_9ENTE</name>
<dbReference type="RefSeq" id="WP_179134214.1">
    <property type="nucleotide sequence ID" value="NZ_MJEA01000003.1"/>
</dbReference>
<comment type="caution">
    <text evidence="10">The sequence shown here is derived from an EMBL/GenBank/DDBJ whole genome shotgun (WGS) entry which is preliminary data.</text>
</comment>
<evidence type="ECO:0000313" key="10">
    <source>
        <dbReference type="EMBL" id="OQO70749.1"/>
    </source>
</evidence>
<feature type="transmembrane region" description="Helical" evidence="8">
    <location>
        <begin position="71"/>
        <end position="90"/>
    </location>
</feature>
<keyword evidence="3 8" id="KW-0813">Transport</keyword>
<keyword evidence="6 8" id="KW-1133">Transmembrane helix</keyword>
<comment type="subcellular location">
    <subcellularLocation>
        <location evidence="1 8">Cell membrane</location>
        <topology evidence="1 8">Multi-pass membrane protein</topology>
    </subcellularLocation>
</comment>
<feature type="transmembrane region" description="Helical" evidence="8">
    <location>
        <begin position="125"/>
        <end position="147"/>
    </location>
</feature>
<keyword evidence="4 8" id="KW-1003">Cell membrane</keyword>
<dbReference type="EMBL" id="MJEA01000003">
    <property type="protein sequence ID" value="OQO70749.1"/>
    <property type="molecule type" value="Genomic_DNA"/>
</dbReference>
<feature type="transmembrane region" description="Helical" evidence="8">
    <location>
        <begin position="37"/>
        <end position="59"/>
    </location>
</feature>
<dbReference type="GO" id="GO:0015920">
    <property type="term" value="P:lipopolysaccharide transport"/>
    <property type="evidence" value="ECO:0007669"/>
    <property type="project" value="TreeGrafter"/>
</dbReference>
<dbReference type="AlphaFoldDB" id="A0A1V8YGX6"/>
<dbReference type="GO" id="GO:0140359">
    <property type="term" value="F:ABC-type transporter activity"/>
    <property type="evidence" value="ECO:0007669"/>
    <property type="project" value="InterPro"/>
</dbReference>
<evidence type="ECO:0000259" key="9">
    <source>
        <dbReference type="PROSITE" id="PS51012"/>
    </source>
</evidence>
<evidence type="ECO:0000256" key="2">
    <source>
        <dbReference type="ARBA" id="ARBA00007783"/>
    </source>
</evidence>
<reference evidence="10 11" key="1">
    <citation type="journal article" date="2017" name="BMC Microbiol.">
        <title>Comparative genomics of Enterococcus spp. isolated from bovine feces.</title>
        <authorList>
            <person name="Beukers A.G."/>
            <person name="Zaheer R."/>
            <person name="Goji N."/>
            <person name="Amoako K.K."/>
            <person name="Chaves A.V."/>
            <person name="Ward M.P."/>
            <person name="McAllister T.A."/>
        </authorList>
    </citation>
    <scope>NUCLEOTIDE SEQUENCE [LARGE SCALE GENOMIC DNA]</scope>
    <source>
        <strain evidence="10 11">F1129D 143</strain>
    </source>
</reference>
<accession>A0A1V8YGX6</accession>
<evidence type="ECO:0000256" key="8">
    <source>
        <dbReference type="RuleBase" id="RU361157"/>
    </source>
</evidence>
<feature type="transmembrane region" description="Helical" evidence="8">
    <location>
        <begin position="181"/>
        <end position="199"/>
    </location>
</feature>
<gene>
    <name evidence="10" type="ORF">BH747_04930</name>
</gene>
<feature type="transmembrane region" description="Helical" evidence="8">
    <location>
        <begin position="153"/>
        <end position="174"/>
    </location>
</feature>
<evidence type="ECO:0000256" key="7">
    <source>
        <dbReference type="ARBA" id="ARBA00023136"/>
    </source>
</evidence>
<dbReference type="Pfam" id="PF01061">
    <property type="entry name" value="ABC2_membrane"/>
    <property type="match status" value="1"/>
</dbReference>
<keyword evidence="7 8" id="KW-0472">Membrane</keyword>
<proteinExistence type="inferred from homology"/>
<feature type="transmembrane region" description="Helical" evidence="8">
    <location>
        <begin position="238"/>
        <end position="258"/>
    </location>
</feature>
<organism evidence="10 11">
    <name type="scientific">Enterococcus villorum</name>
    <dbReference type="NCBI Taxonomy" id="112904"/>
    <lineage>
        <taxon>Bacteria</taxon>
        <taxon>Bacillati</taxon>
        <taxon>Bacillota</taxon>
        <taxon>Bacilli</taxon>
        <taxon>Lactobacillales</taxon>
        <taxon>Enterococcaceae</taxon>
        <taxon>Enterococcus</taxon>
    </lineage>
</organism>
<dbReference type="Proteomes" id="UP000192477">
    <property type="component" value="Unassembled WGS sequence"/>
</dbReference>
<keyword evidence="5 8" id="KW-0812">Transmembrane</keyword>
<evidence type="ECO:0000256" key="5">
    <source>
        <dbReference type="ARBA" id="ARBA00022692"/>
    </source>
</evidence>
<comment type="similarity">
    <text evidence="2 8">Belongs to the ABC-2 integral membrane protein family.</text>
</comment>
<protein>
    <recommendedName>
        <fullName evidence="8">Transport permease protein</fullName>
    </recommendedName>
</protein>
<dbReference type="PANTHER" id="PTHR30413">
    <property type="entry name" value="INNER MEMBRANE TRANSPORT PERMEASE"/>
    <property type="match status" value="1"/>
</dbReference>
<evidence type="ECO:0000256" key="6">
    <source>
        <dbReference type="ARBA" id="ARBA00022989"/>
    </source>
</evidence>
<evidence type="ECO:0000256" key="3">
    <source>
        <dbReference type="ARBA" id="ARBA00022448"/>
    </source>
</evidence>
<dbReference type="STRING" id="112904.BH747_04930"/>
<sequence>MNNVWDKIEKKIKSYRTIYYLSKFEKRNIYSGFRIGLLWDFLNPLIQIMIYYFVFNIRLGSDRFLSNNIPYIFWLIGGLIPWLFMNATIVQGSKSMLQKISLATRVGFPSKVLPMITLYTNLSRFLLMLLIFTGLLIINQIPLTLYILQLFYYIPFMIFFLYSLTLLLSILTIIFRDMTNIISSMMKILFYMSGITVVINSKENGLIDQILALNPINYFIEGIRHSFLSTNLFYENKGLMLFMITSTLLIYLTGILLYKKYQEKLFEYL</sequence>